<protein>
    <submittedName>
        <fullName evidence="1">Uncharacterized protein</fullName>
    </submittedName>
</protein>
<comment type="caution">
    <text evidence="1">The sequence shown here is derived from an EMBL/GenBank/DDBJ whole genome shotgun (WGS) entry which is preliminary data.</text>
</comment>
<dbReference type="AlphaFoldDB" id="A0A4R3LQC9"/>
<sequence>MSLASYLSALDLAAQEAEAAERTFRAEADARSKALAAARAEAYRRVNFLRPLAGVIGGADPEDAVRRGSAYLRDRLGWTEDTPARVEVLAHFAPVATAIHYALADAPAGDEITDPAAAMATFETWYLETRETPFWYLFEHYMPETPLVDF</sequence>
<gene>
    <name evidence="1" type="ORF">EDC64_112142</name>
</gene>
<dbReference type="RefSeq" id="WP_132033851.1">
    <property type="nucleotide sequence ID" value="NZ_SMAI01000012.1"/>
</dbReference>
<keyword evidence="2" id="KW-1185">Reference proteome</keyword>
<accession>A0A4R3LQC9</accession>
<dbReference type="EMBL" id="SMAI01000012">
    <property type="protein sequence ID" value="TCT02703.1"/>
    <property type="molecule type" value="Genomic_DNA"/>
</dbReference>
<proteinExistence type="predicted"/>
<dbReference type="Proteomes" id="UP000294664">
    <property type="component" value="Unassembled WGS sequence"/>
</dbReference>
<evidence type="ECO:0000313" key="2">
    <source>
        <dbReference type="Proteomes" id="UP000294664"/>
    </source>
</evidence>
<name>A0A4R3LQC9_9HYPH</name>
<dbReference type="OrthoDB" id="8451754at2"/>
<reference evidence="1 2" key="1">
    <citation type="submission" date="2019-03" db="EMBL/GenBank/DDBJ databases">
        <title>Genomic Encyclopedia of Type Strains, Phase IV (KMG-IV): sequencing the most valuable type-strain genomes for metagenomic binning, comparative biology and taxonomic classification.</title>
        <authorList>
            <person name="Goeker M."/>
        </authorList>
    </citation>
    <scope>NUCLEOTIDE SEQUENCE [LARGE SCALE GENOMIC DNA]</scope>
    <source>
        <strain evidence="1 2">DSM 9035</strain>
    </source>
</reference>
<evidence type="ECO:0000313" key="1">
    <source>
        <dbReference type="EMBL" id="TCT02703.1"/>
    </source>
</evidence>
<organism evidence="1 2">
    <name type="scientific">Aquabacter spiritensis</name>
    <dbReference type="NCBI Taxonomy" id="933073"/>
    <lineage>
        <taxon>Bacteria</taxon>
        <taxon>Pseudomonadati</taxon>
        <taxon>Pseudomonadota</taxon>
        <taxon>Alphaproteobacteria</taxon>
        <taxon>Hyphomicrobiales</taxon>
        <taxon>Xanthobacteraceae</taxon>
        <taxon>Aquabacter</taxon>
    </lineage>
</organism>